<keyword evidence="6" id="KW-0472">Membrane</keyword>
<keyword evidence="9" id="KW-1185">Reference proteome</keyword>
<keyword evidence="2" id="KW-1003">Cell membrane</keyword>
<dbReference type="PROSITE" id="PS50146">
    <property type="entry name" value="DAGK"/>
    <property type="match status" value="1"/>
</dbReference>
<evidence type="ECO:0000256" key="2">
    <source>
        <dbReference type="ARBA" id="ARBA00022475"/>
    </source>
</evidence>
<dbReference type="InterPro" id="IPR017438">
    <property type="entry name" value="ATP-NAD_kinase_N"/>
</dbReference>
<evidence type="ECO:0000256" key="5">
    <source>
        <dbReference type="ARBA" id="ARBA00022989"/>
    </source>
</evidence>
<reference evidence="8 9" key="1">
    <citation type="submission" date="2024-09" db="EMBL/GenBank/DDBJ databases">
        <authorList>
            <person name="Lee S.D."/>
        </authorList>
    </citation>
    <scope>NUCLEOTIDE SEQUENCE [LARGE SCALE GENOMIC DNA]</scope>
    <source>
        <strain evidence="8 9">N1-5</strain>
    </source>
</reference>
<evidence type="ECO:0000256" key="6">
    <source>
        <dbReference type="ARBA" id="ARBA00023136"/>
    </source>
</evidence>
<dbReference type="GO" id="GO:0016301">
    <property type="term" value="F:kinase activity"/>
    <property type="evidence" value="ECO:0007669"/>
    <property type="project" value="UniProtKB-KW"/>
</dbReference>
<protein>
    <submittedName>
        <fullName evidence="8">Bifunctional phosphatase PAP2/diacylglycerol kinase family protein</fullName>
    </submittedName>
</protein>
<dbReference type="InterPro" id="IPR016064">
    <property type="entry name" value="NAD/diacylglycerol_kinase_sf"/>
</dbReference>
<evidence type="ECO:0000256" key="4">
    <source>
        <dbReference type="ARBA" id="ARBA00022801"/>
    </source>
</evidence>
<keyword evidence="8" id="KW-0808">Transferase</keyword>
<feature type="domain" description="DAGKc" evidence="7">
    <location>
        <begin position="193"/>
        <end position="321"/>
    </location>
</feature>
<dbReference type="Pfam" id="PF01569">
    <property type="entry name" value="PAP2"/>
    <property type="match status" value="1"/>
</dbReference>
<dbReference type="PANTHER" id="PTHR14969">
    <property type="entry name" value="SPHINGOSINE-1-PHOSPHATE PHOSPHOHYDROLASE"/>
    <property type="match status" value="1"/>
</dbReference>
<dbReference type="Gene3D" id="1.20.144.10">
    <property type="entry name" value="Phosphatidic acid phosphatase type 2/haloperoxidase"/>
    <property type="match status" value="1"/>
</dbReference>
<keyword evidence="4" id="KW-0378">Hydrolase</keyword>
<name>A0ABV6UKC2_9ACTN</name>
<dbReference type="SMART" id="SM00046">
    <property type="entry name" value="DAGKc"/>
    <property type="match status" value="1"/>
</dbReference>
<dbReference type="InterPro" id="IPR001206">
    <property type="entry name" value="Diacylglycerol_kinase_cat_dom"/>
</dbReference>
<dbReference type="SUPFAM" id="SSF111331">
    <property type="entry name" value="NAD kinase/diacylglycerol kinase-like"/>
    <property type="match status" value="1"/>
</dbReference>
<dbReference type="Proteomes" id="UP001592528">
    <property type="component" value="Unassembled WGS sequence"/>
</dbReference>
<evidence type="ECO:0000256" key="3">
    <source>
        <dbReference type="ARBA" id="ARBA00022692"/>
    </source>
</evidence>
<organism evidence="8 9">
    <name type="scientific">Streptacidiphilus cavernicola</name>
    <dbReference type="NCBI Taxonomy" id="3342716"/>
    <lineage>
        <taxon>Bacteria</taxon>
        <taxon>Bacillati</taxon>
        <taxon>Actinomycetota</taxon>
        <taxon>Actinomycetes</taxon>
        <taxon>Kitasatosporales</taxon>
        <taxon>Streptomycetaceae</taxon>
        <taxon>Streptacidiphilus</taxon>
    </lineage>
</organism>
<evidence type="ECO:0000256" key="1">
    <source>
        <dbReference type="ARBA" id="ARBA00004651"/>
    </source>
</evidence>
<dbReference type="InterPro" id="IPR000326">
    <property type="entry name" value="PAP2/HPO"/>
</dbReference>
<accession>A0ABV6UKC2</accession>
<keyword evidence="8" id="KW-0418">Kinase</keyword>
<dbReference type="CDD" id="cd01610">
    <property type="entry name" value="PAP2_like"/>
    <property type="match status" value="1"/>
</dbReference>
<evidence type="ECO:0000313" key="8">
    <source>
        <dbReference type="EMBL" id="MFC1401906.1"/>
    </source>
</evidence>
<dbReference type="SUPFAM" id="SSF48317">
    <property type="entry name" value="Acid phosphatase/Vanadium-dependent haloperoxidase"/>
    <property type="match status" value="1"/>
</dbReference>
<comment type="subcellular location">
    <subcellularLocation>
        <location evidence="1">Cell membrane</location>
        <topology evidence="1">Multi-pass membrane protein</topology>
    </subcellularLocation>
</comment>
<dbReference type="Gene3D" id="2.60.200.40">
    <property type="match status" value="1"/>
</dbReference>
<gene>
    <name evidence="8" type="ORF">ACEZDJ_11475</name>
</gene>
<dbReference type="SMART" id="SM00014">
    <property type="entry name" value="acidPPc"/>
    <property type="match status" value="1"/>
</dbReference>
<keyword evidence="5" id="KW-1133">Transmembrane helix</keyword>
<evidence type="ECO:0000313" key="9">
    <source>
        <dbReference type="Proteomes" id="UP001592528"/>
    </source>
</evidence>
<dbReference type="Pfam" id="PF00781">
    <property type="entry name" value="DAGK_cat"/>
    <property type="match status" value="1"/>
</dbReference>
<dbReference type="EMBL" id="JBHEZZ010000005">
    <property type="protein sequence ID" value="MFC1401906.1"/>
    <property type="molecule type" value="Genomic_DNA"/>
</dbReference>
<dbReference type="RefSeq" id="WP_030262773.1">
    <property type="nucleotide sequence ID" value="NZ_JBHEZZ010000005.1"/>
</dbReference>
<comment type="caution">
    <text evidence="8">The sequence shown here is derived from an EMBL/GenBank/DDBJ whole genome shotgun (WGS) entry which is preliminary data.</text>
</comment>
<dbReference type="PANTHER" id="PTHR14969:SF62">
    <property type="entry name" value="DECAPRENYLPHOSPHORYL-5-PHOSPHORIBOSE PHOSPHATASE RV3807C-RELATED"/>
    <property type="match status" value="1"/>
</dbReference>
<keyword evidence="3" id="KW-0812">Transmembrane</keyword>
<evidence type="ECO:0000259" key="7">
    <source>
        <dbReference type="PROSITE" id="PS50146"/>
    </source>
</evidence>
<dbReference type="InterPro" id="IPR036938">
    <property type="entry name" value="PAP2/HPO_sf"/>
</dbReference>
<dbReference type="Gene3D" id="3.40.50.10330">
    <property type="entry name" value="Probable inorganic polyphosphate/atp-NAD kinase, domain 1"/>
    <property type="match status" value="1"/>
</dbReference>
<sequence length="498" mass="52319">MGRLQNLDVHLFDRVAAAHPRGLDPVLPRLGRSANHGVLWLTGAAALGLSRNRTARRAAMRGVGSLALASTAANVVAKKLAGRRRPVTTGVPMARRLLRPPITTSFPSGHAASAAAFATAVTLESPWLGAAVVPLAAAVAGSRVYTGAHYPGDVLAGVTLGVGMAALTLRWWPLRDDAPAQAARARVELPALPDGRGLVLVVNSSSGSAGSVEAELRAQMPDADLRVREGDQDLIALLDQAVADVEAADGDSALGIAGGDGSVNAAALLAAEHRLPLAVFPAGTLNHFAAELGIFTLQDTVAALQEGHGGSVDLGRVTSKGTTRIEAEDEPPTAYFLNTFSIGVYPELVHARESLQKYLGKWPALGVGLVRVLAQGQPTRAVIDGTERRLWLLFAGNGRYDPPGFAPSFRRSLNDGTLDVRAVDGSHPFARSRLVAAFLTGTLARSRVYQAAHLSQLRIDGIEETEHYARDGEISPAADTLVLDKAPHALTVYLPHQD</sequence>
<proteinExistence type="predicted"/>